<reference evidence="2 3" key="1">
    <citation type="submission" date="2018-11" db="EMBL/GenBank/DDBJ databases">
        <authorList>
            <person name="Peiro R."/>
            <person name="Begona"/>
            <person name="Cbmso G."/>
            <person name="Lopez M."/>
            <person name="Gonzalez S."/>
            <person name="Sacristan E."/>
            <person name="Castillo E."/>
        </authorList>
    </citation>
    <scope>NUCLEOTIDE SEQUENCE [LARGE SCALE GENOMIC DNA]</scope>
    <source>
        <strain evidence="2">Brev_genome</strain>
    </source>
</reference>
<comment type="caution">
    <text evidence="2">The sequence shown here is derived from an EMBL/GenBank/DDBJ whole genome shotgun (WGS) entry which is preliminary data.</text>
</comment>
<evidence type="ECO:0000259" key="1">
    <source>
        <dbReference type="Pfam" id="PF13550"/>
    </source>
</evidence>
<keyword evidence="3" id="KW-1185">Reference proteome</keyword>
<name>A0A7Z8Y694_9CAUL</name>
<proteinExistence type="predicted"/>
<accession>A0A7Z8Y694</accession>
<protein>
    <recommendedName>
        <fullName evidence="1">Tip attachment protein J domain-containing protein</fullName>
    </recommendedName>
</protein>
<dbReference type="RefSeq" id="WP_154725476.1">
    <property type="nucleotide sequence ID" value="NZ_UXHF01000006.1"/>
</dbReference>
<dbReference type="EMBL" id="UXHF01000006">
    <property type="protein sequence ID" value="VDC51445.1"/>
    <property type="molecule type" value="Genomic_DNA"/>
</dbReference>
<gene>
    <name evidence="2" type="ORF">BREV_BREV_00514</name>
</gene>
<organism evidence="2 3">
    <name type="scientific">Brevundimonas mediterranea</name>
    <dbReference type="NCBI Taxonomy" id="74329"/>
    <lineage>
        <taxon>Bacteria</taxon>
        <taxon>Pseudomonadati</taxon>
        <taxon>Pseudomonadota</taxon>
        <taxon>Alphaproteobacteria</taxon>
        <taxon>Caulobacterales</taxon>
        <taxon>Caulobacteraceae</taxon>
        <taxon>Brevundimonas</taxon>
    </lineage>
</organism>
<dbReference type="InterPro" id="IPR032876">
    <property type="entry name" value="J_dom"/>
</dbReference>
<evidence type="ECO:0000313" key="2">
    <source>
        <dbReference type="EMBL" id="VDC51445.1"/>
    </source>
</evidence>
<dbReference type="Proteomes" id="UP000289220">
    <property type="component" value="Unassembled WGS sequence"/>
</dbReference>
<dbReference type="Pfam" id="PF13550">
    <property type="entry name" value="Phage-tail_3"/>
    <property type="match status" value="1"/>
</dbReference>
<feature type="domain" description="Tip attachment protein J" evidence="1">
    <location>
        <begin position="305"/>
        <end position="465"/>
    </location>
</feature>
<evidence type="ECO:0000313" key="3">
    <source>
        <dbReference type="Proteomes" id="UP000289220"/>
    </source>
</evidence>
<sequence>MPQVVAVAAAWVAKTITVKAVTAFVVKTVLQVAATVALSKAAKALGLSKQSIQERQASVTQLSLGEVPREAIFGLACTGGSLLDAFNFGGKYGTDTVTRVIELADHFLDGIVGYYVDDVYCAWTGDGVQPGFNGKLSIEFRNGFASGNVPPLHVRQNGGWSASDVLAGVAHVVVDTRFDDTVWTQGHPRFKFVVRGLRVYDPRRDPALGYTGPDPQTWGDTSTHTFSRNAALLRYAYTRGIYATGHQGEPEHLLIGRGLSAEEAPPARIIAAANLCDEAVDGEIRYTADGVISANQAYIEVEELFAAAMAGVIVQREGGVEIEPGQAKAPVVTITDGDLVIGKPIGATPFLPDSDGGRINTIVPRYVEPTQGWLDHAAPVIRDLSRMAPAPVGDGGPREMTLALALVIRASQANGNGAIALRKAALERRATITLPPRFAGLEEGDWIAWKSDRRHGGATVRYRIVSFSLNAEWQNSLVLEEIASSVYGVPDPVEDRTLPPPAPTPIDALQLFGVQAEAITLAGNTSTVPAVRFSWNVTTADTAMTAIRAEIRQVGETEAAPTRIDDVAEGQANVTNGVGPDQALECRLVPIGDPSRPVLASNWITVSTSTIVAGDVSPDAPGLSPIKEAIGAAGEGMEQIGHAVDGLNQTVYDAQTGLQVRTGQLWDDINDAADGLKVRTAGLDAAINAAGTGLADRTDALFDRLDAPGTGIEARVTDLAQTVEDGDEASLERFQALEAFAAAGPNHCPNGGLAEGLEGIYSAHTLVWGVSGTWGPNVAIAPSGDGTYSIHWPEFGVEEGVAYTVSGDAVLFASGGVVYFDIIYLNSAGQPVFDGGESPRGPGDFSDSFERRKSMAGTSVCPRGSGAVTARARCVFESVVNPTAMGVRRVKVDFGDKPTAWSDETTEWQGASRLIDLDEVVQNPTSGLVRRTELLDSQLNTPTVGLSAQIASARQAITDLDEGKAEASDVQALNTQINTPGTGLAAQQLSAQEAISDLAEGKASASDLNALTSEIETARGGQTSLNLRLNTVETDIDGKASATALQTLESEVNAPGTGIVARLTDAEGTVADLVTGKAEASDLEALEVRSRALPNLVPNSAAAQDLYLWDGDPIWKVGYGADVGSYFFCDAAGDQYMVSRPIRLGHNKTYSFEFEGDGGTAPTENAVYFDLMDGTDATPGNIVQYGAGALSYQGVWWFTRAGRAFTTGPSVKWGVAVVKKAAASNYVTMTRLMLNEGPVAAAWTDTLVARDLSARQLEMERVVLTPTTGLAERVSGLSSDLYTPTTGIAARLGSAQQTLVDLEENKASAADVEALGSAINTPGTGLLAEMAAVKETLVDLDEGKASASDVQDIQSALFTPTTGISARLTQVLQTAADLEEEKADVTALQQLEAITGVRENLALNGGLTDGLEGLGGGSGMALDEDSWGRSVKLATFTGTGTRVIDWPAVDSDPDTIYTISGDAVLFASGGVVYFDLQFLNEAGQVVGDGGQKPRGPGDFSNAPSRRQDMAVAHLSPSTAARMVPRCVFQDVVNPTAMGARLVKVERGGLPATTWSDEASAAYTAAKLADLDRVVTTPTTGLASRLETTEADINTPGTGLKAGQQSLIQALADLDAGKASVISVEDLTAQLRTTPNQIVNSGAKSDMDHWNGAAAWGIGRSGDVGDYFVCSASGEHHLVSQPFRLSPNTTYTHSFEGDGGSDPGSCWAYLALLGGTETTPGAIITQGAGVSSFDGVGWFTRKSVTFTTGPNVFWGQYVVRKAATSSYVATTRFMLNVGDKAAAWTDSLSERELRASIQEVRSVAVSADGRSKAIVGNVLDVNGYISGTASTNDGVQARFEVLADVFGIRSPGGGERTEYRAGRWYIYSPAEATRTVYGKALGGDQKIIWWTGPDTVAEGAETKANAYVYISQNTVGGPRFGGTDVVSGGGGDSALRSTIGGSAGASTQGTTWVSAGTASFTNLPAGGSVRIFAGGNAQDGMTVEGSAPGSTVNGEVRVVRGATVLATGLLTAYVAGGDADASIVVSDAPINAGATGAVTLTLQIRSTTANKDIGGAGMTTQVYAEWVKSG</sequence>